<dbReference type="InterPro" id="IPR020846">
    <property type="entry name" value="MFS_dom"/>
</dbReference>
<organism evidence="5 6">
    <name type="scientific">Nezara viridula</name>
    <name type="common">Southern green stink bug</name>
    <name type="synonym">Cimex viridulus</name>
    <dbReference type="NCBI Taxonomy" id="85310"/>
    <lineage>
        <taxon>Eukaryota</taxon>
        <taxon>Metazoa</taxon>
        <taxon>Ecdysozoa</taxon>
        <taxon>Arthropoda</taxon>
        <taxon>Hexapoda</taxon>
        <taxon>Insecta</taxon>
        <taxon>Pterygota</taxon>
        <taxon>Neoptera</taxon>
        <taxon>Paraneoptera</taxon>
        <taxon>Hemiptera</taxon>
        <taxon>Heteroptera</taxon>
        <taxon>Panheteroptera</taxon>
        <taxon>Pentatomomorpha</taxon>
        <taxon>Pentatomoidea</taxon>
        <taxon>Pentatomidae</taxon>
        <taxon>Pentatominae</taxon>
        <taxon>Nezara</taxon>
    </lineage>
</organism>
<dbReference type="EMBL" id="OV725080">
    <property type="protein sequence ID" value="CAH1399991.1"/>
    <property type="molecule type" value="Genomic_DNA"/>
</dbReference>
<dbReference type="InterPro" id="IPR036259">
    <property type="entry name" value="MFS_trans_sf"/>
</dbReference>
<dbReference type="CDD" id="cd17352">
    <property type="entry name" value="MFS_MCT_SLC16"/>
    <property type="match status" value="1"/>
</dbReference>
<feature type="transmembrane region" description="Helical" evidence="3">
    <location>
        <begin position="407"/>
        <end position="427"/>
    </location>
</feature>
<feature type="transmembrane region" description="Helical" evidence="3">
    <location>
        <begin position="377"/>
        <end position="395"/>
    </location>
</feature>
<feature type="transmembrane region" description="Helical" evidence="3">
    <location>
        <begin position="433"/>
        <end position="455"/>
    </location>
</feature>
<dbReference type="PANTHER" id="PTHR11360:SF163">
    <property type="entry name" value="MONOCARBOXYLATE TRANSPORTER 9-LIKE PROTEIN"/>
    <property type="match status" value="1"/>
</dbReference>
<proteinExistence type="predicted"/>
<evidence type="ECO:0000313" key="6">
    <source>
        <dbReference type="Proteomes" id="UP001152798"/>
    </source>
</evidence>
<dbReference type="SUPFAM" id="SSF103473">
    <property type="entry name" value="MFS general substrate transporter"/>
    <property type="match status" value="1"/>
</dbReference>
<dbReference type="Pfam" id="PF07690">
    <property type="entry name" value="MFS_1"/>
    <property type="match status" value="2"/>
</dbReference>
<evidence type="ECO:0000259" key="4">
    <source>
        <dbReference type="PROSITE" id="PS50850"/>
    </source>
</evidence>
<accession>A0A9P0HDH1</accession>
<feature type="region of interest" description="Disordered" evidence="2">
    <location>
        <begin position="217"/>
        <end position="241"/>
    </location>
</feature>
<feature type="transmembrane region" description="Helical" evidence="3">
    <location>
        <begin position="498"/>
        <end position="521"/>
    </location>
</feature>
<dbReference type="InterPro" id="IPR011701">
    <property type="entry name" value="MFS"/>
</dbReference>
<evidence type="ECO:0000256" key="1">
    <source>
        <dbReference type="ARBA" id="ARBA00004141"/>
    </source>
</evidence>
<reference evidence="5" key="1">
    <citation type="submission" date="2022-01" db="EMBL/GenBank/DDBJ databases">
        <authorList>
            <person name="King R."/>
        </authorList>
    </citation>
    <scope>NUCLEOTIDE SEQUENCE</scope>
</reference>
<dbReference type="PROSITE" id="PS50850">
    <property type="entry name" value="MFS"/>
    <property type="match status" value="1"/>
</dbReference>
<dbReference type="OrthoDB" id="6349241at2759"/>
<feature type="transmembrane region" description="Helical" evidence="3">
    <location>
        <begin position="87"/>
        <end position="105"/>
    </location>
</feature>
<dbReference type="GO" id="GO:0016020">
    <property type="term" value="C:membrane"/>
    <property type="evidence" value="ECO:0007669"/>
    <property type="project" value="UniProtKB-SubCell"/>
</dbReference>
<feature type="transmembrane region" description="Helical" evidence="3">
    <location>
        <begin position="16"/>
        <end position="35"/>
    </location>
</feature>
<feature type="compositionally biased region" description="Polar residues" evidence="2">
    <location>
        <begin position="224"/>
        <end position="241"/>
    </location>
</feature>
<feature type="transmembrane region" description="Helical" evidence="3">
    <location>
        <begin position="336"/>
        <end position="357"/>
    </location>
</feature>
<gene>
    <name evidence="5" type="ORF">NEZAVI_LOCUS9312</name>
</gene>
<dbReference type="Proteomes" id="UP001152798">
    <property type="component" value="Chromosome 4"/>
</dbReference>
<dbReference type="PANTHER" id="PTHR11360">
    <property type="entry name" value="MONOCARBOXYLATE TRANSPORTER"/>
    <property type="match status" value="1"/>
</dbReference>
<dbReference type="InterPro" id="IPR050327">
    <property type="entry name" value="Proton-linked_MCT"/>
</dbReference>
<feature type="transmembrane region" description="Helical" evidence="3">
    <location>
        <begin position="176"/>
        <end position="194"/>
    </location>
</feature>
<name>A0A9P0HDH1_NEZVI</name>
<feature type="domain" description="Major facilitator superfamily (MFS) profile" evidence="4">
    <location>
        <begin position="17"/>
        <end position="526"/>
    </location>
</feature>
<protein>
    <recommendedName>
        <fullName evidence="4">Major facilitator superfamily (MFS) profile domain-containing protein</fullName>
    </recommendedName>
</protein>
<evidence type="ECO:0000313" key="5">
    <source>
        <dbReference type="EMBL" id="CAH1399991.1"/>
    </source>
</evidence>
<feature type="transmembrane region" description="Helical" evidence="3">
    <location>
        <begin position="55"/>
        <end position="75"/>
    </location>
</feature>
<feature type="transmembrane region" description="Helical" evidence="3">
    <location>
        <begin position="467"/>
        <end position="486"/>
    </location>
</feature>
<comment type="subcellular location">
    <subcellularLocation>
        <location evidence="1">Membrane</location>
        <topology evidence="1">Multi-pass membrane protein</topology>
    </subcellularLocation>
</comment>
<sequence length="547" mass="59376">MKTRKNQIKMVPPDGGWGWLIVLGSSLINFSTRAIEPSFGLLFGDLLKQLGVETTGASLVISTLGGIVNFSGLVVGPLIKKYTYRKVAILGGAISTAAILLTAPANSMLHILITFGVLGGIGFGLATACTLVGINDYFSKKKGQAVGLSMTGTAVGFMLMPQIVRYLLDEYDFRSALLIIGALSLHAVVGAFLFQPVSWHKKAVMIEVEEEANTLLPPEKKSRSGSIETTNGVRHNLSSPNLEGRKNLLNIPSSAFSRKESLISNVSLLDDAGNTLHIQQGITEEESDKELEKITVNSYVEETSIKNNLKDKSKNTITKSVKNHLSRFSKFMDLDLLTDGVYLNILYGLSMCIVAEMNFKLIVPFFLSNLGFTHSEIAFALSSMAVSDICARIVVPPIMDRITFSRRATFIFGSISVALGRSCLALQTTIGPIITILVIIGFFRGISLTSFPLVLTEYSSGNNFPSVLGLSMVSRGIFIAIFGPLSGYIRDVTNSYPLFIHSQTILITSVLIAWIIEIIILKSKNNKQAVPHDLQKEAGDKVTVTKA</sequence>
<keyword evidence="3" id="KW-1133">Transmembrane helix</keyword>
<feature type="transmembrane region" description="Helical" evidence="3">
    <location>
        <begin position="111"/>
        <end position="134"/>
    </location>
</feature>
<feature type="transmembrane region" description="Helical" evidence="3">
    <location>
        <begin position="146"/>
        <end position="164"/>
    </location>
</feature>
<dbReference type="Gene3D" id="1.20.1250.20">
    <property type="entry name" value="MFS general substrate transporter like domains"/>
    <property type="match status" value="1"/>
</dbReference>
<dbReference type="AlphaFoldDB" id="A0A9P0HDH1"/>
<dbReference type="GO" id="GO:0008028">
    <property type="term" value="F:monocarboxylic acid transmembrane transporter activity"/>
    <property type="evidence" value="ECO:0007669"/>
    <property type="project" value="TreeGrafter"/>
</dbReference>
<keyword evidence="6" id="KW-1185">Reference proteome</keyword>
<keyword evidence="3" id="KW-0472">Membrane</keyword>
<keyword evidence="3" id="KW-0812">Transmembrane</keyword>
<evidence type="ECO:0000256" key="2">
    <source>
        <dbReference type="SAM" id="MobiDB-lite"/>
    </source>
</evidence>
<evidence type="ECO:0000256" key="3">
    <source>
        <dbReference type="SAM" id="Phobius"/>
    </source>
</evidence>